<evidence type="ECO:0000313" key="3">
    <source>
        <dbReference type="EMBL" id="KFA69071.1"/>
    </source>
</evidence>
<keyword evidence="2" id="KW-1133">Transmembrane helix</keyword>
<organism evidence="3 4">
    <name type="scientific">Stachybotrys chlorohalonatus (strain IBT 40285)</name>
    <dbReference type="NCBI Taxonomy" id="1283841"/>
    <lineage>
        <taxon>Eukaryota</taxon>
        <taxon>Fungi</taxon>
        <taxon>Dikarya</taxon>
        <taxon>Ascomycota</taxon>
        <taxon>Pezizomycotina</taxon>
        <taxon>Sordariomycetes</taxon>
        <taxon>Hypocreomycetidae</taxon>
        <taxon>Hypocreales</taxon>
        <taxon>Stachybotryaceae</taxon>
        <taxon>Stachybotrys</taxon>
    </lineage>
</organism>
<accession>A0A084QYN6</accession>
<feature type="compositionally biased region" description="Polar residues" evidence="1">
    <location>
        <begin position="39"/>
        <end position="50"/>
    </location>
</feature>
<dbReference type="OMA" id="MTETHER"/>
<dbReference type="AlphaFoldDB" id="A0A084QYN6"/>
<evidence type="ECO:0000313" key="4">
    <source>
        <dbReference type="Proteomes" id="UP000028524"/>
    </source>
</evidence>
<evidence type="ECO:0000256" key="2">
    <source>
        <dbReference type="SAM" id="Phobius"/>
    </source>
</evidence>
<feature type="region of interest" description="Disordered" evidence="1">
    <location>
        <begin position="39"/>
        <end position="63"/>
    </location>
</feature>
<dbReference type="Proteomes" id="UP000028524">
    <property type="component" value="Unassembled WGS sequence"/>
</dbReference>
<dbReference type="OrthoDB" id="5231661at2759"/>
<evidence type="ECO:0000256" key="1">
    <source>
        <dbReference type="SAM" id="MobiDB-lite"/>
    </source>
</evidence>
<dbReference type="HOGENOM" id="CLU_138035_1_0_1"/>
<reference evidence="3 4" key="1">
    <citation type="journal article" date="2014" name="BMC Genomics">
        <title>Comparative genome sequencing reveals chemotype-specific gene clusters in the toxigenic black mold Stachybotrys.</title>
        <authorList>
            <person name="Semeiks J."/>
            <person name="Borek D."/>
            <person name="Otwinowski Z."/>
            <person name="Grishin N.V."/>
        </authorList>
    </citation>
    <scope>NUCLEOTIDE SEQUENCE [LARGE SCALE GENOMIC DNA]</scope>
    <source>
        <strain evidence="3 4">IBT 40285</strain>
    </source>
</reference>
<feature type="transmembrane region" description="Helical" evidence="2">
    <location>
        <begin position="83"/>
        <end position="101"/>
    </location>
</feature>
<keyword evidence="2" id="KW-0812">Transmembrane</keyword>
<keyword evidence="4" id="KW-1185">Reference proteome</keyword>
<sequence length="121" mass="13524">MVAALRFVAAGARAQLHRPTRVTSSKLSIEAYSKHTRFSTASMHANQPKSPEQPKAAKANGPQEIETPSFDLASLGLGKNMKILVLAIISIFGTIETWFWCKVIWRWWRGESTDNPEQPTE</sequence>
<name>A0A084QYN6_STAC4</name>
<gene>
    <name evidence="3" type="ORF">S40285_10314</name>
</gene>
<protein>
    <submittedName>
        <fullName evidence="3">Uncharacterized protein</fullName>
    </submittedName>
</protein>
<keyword evidence="2" id="KW-0472">Membrane</keyword>
<dbReference type="EMBL" id="KL659619">
    <property type="protein sequence ID" value="KFA69071.1"/>
    <property type="molecule type" value="Genomic_DNA"/>
</dbReference>
<proteinExistence type="predicted"/>
<dbReference type="InParanoid" id="A0A084QYN6"/>